<dbReference type="Proteomes" id="UP001143364">
    <property type="component" value="Unassembled WGS sequence"/>
</dbReference>
<feature type="domain" description="6-phosphogluconate dehydrogenase NADP-binding" evidence="4">
    <location>
        <begin position="3"/>
        <end position="158"/>
    </location>
</feature>
<dbReference type="EMBL" id="BSFK01000013">
    <property type="protein sequence ID" value="GLK77188.1"/>
    <property type="molecule type" value="Genomic_DNA"/>
</dbReference>
<proteinExistence type="predicted"/>
<comment type="caution">
    <text evidence="6">The sequence shown here is derived from an EMBL/GenBank/DDBJ whole genome shotgun (WGS) entry which is preliminary data.</text>
</comment>
<reference evidence="6" key="2">
    <citation type="submission" date="2023-01" db="EMBL/GenBank/DDBJ databases">
        <authorList>
            <person name="Sun Q."/>
            <person name="Evtushenko L."/>
        </authorList>
    </citation>
    <scope>NUCLEOTIDE SEQUENCE</scope>
    <source>
        <strain evidence="6">VKM B-2555</strain>
    </source>
</reference>
<dbReference type="AlphaFoldDB" id="A0A9W6N4C2"/>
<dbReference type="InterPro" id="IPR008927">
    <property type="entry name" value="6-PGluconate_DH-like_C_sf"/>
</dbReference>
<evidence type="ECO:0000256" key="3">
    <source>
        <dbReference type="PIRSR" id="PIRSR000103-1"/>
    </source>
</evidence>
<dbReference type="InterPro" id="IPR013328">
    <property type="entry name" value="6PGD_dom2"/>
</dbReference>
<dbReference type="PIRSF" id="PIRSF000103">
    <property type="entry name" value="HIBADH"/>
    <property type="match status" value="1"/>
</dbReference>
<dbReference type="InterPro" id="IPR015815">
    <property type="entry name" value="HIBADH-related"/>
</dbReference>
<evidence type="ECO:0000259" key="5">
    <source>
        <dbReference type="Pfam" id="PF14833"/>
    </source>
</evidence>
<evidence type="ECO:0000256" key="1">
    <source>
        <dbReference type="ARBA" id="ARBA00023002"/>
    </source>
</evidence>
<feature type="domain" description="3-hydroxyisobutyrate dehydrogenase-like NAD-binding" evidence="5">
    <location>
        <begin position="164"/>
        <end position="282"/>
    </location>
</feature>
<accession>A0A9W6N4C2</accession>
<sequence>MTRIAVLGTGLMGAPMARRLLGAGFAVTAWNRTRAKAEALIEAGATVADAPRDAAREADVVLTMLENGEAVGAVLFGPDGAAEGLRPGAVVLDMSSIPPAAAREHALRLQALGAAHVDAPVSGGTRGAAAGTLAIMAGGAEETIAGLAPVFAPLGRALRVGPSGSGQLAKLANQVIVGVTIGAVSEALLLAAAGGADPAAVREAIRGGFAESRVLAEHGLRMVERDFLPGAPSRVQLKDLDTALAAAAESGAALPLSENVRARYAELIGAMGGAEYDHSALLLELEARTGKRLAPGPDRLPG</sequence>
<name>A0A9W6N4C2_9HYPH</name>
<organism evidence="6 7">
    <name type="scientific">Methylopila jiangsuensis</name>
    <dbReference type="NCBI Taxonomy" id="586230"/>
    <lineage>
        <taxon>Bacteria</taxon>
        <taxon>Pseudomonadati</taxon>
        <taxon>Pseudomonadota</taxon>
        <taxon>Alphaproteobacteria</taxon>
        <taxon>Hyphomicrobiales</taxon>
        <taxon>Methylopilaceae</taxon>
        <taxon>Methylopila</taxon>
    </lineage>
</organism>
<dbReference type="SUPFAM" id="SSF48179">
    <property type="entry name" value="6-phosphogluconate dehydrogenase C-terminal domain-like"/>
    <property type="match status" value="1"/>
</dbReference>
<dbReference type="InterPro" id="IPR006115">
    <property type="entry name" value="6PGDH_NADP-bd"/>
</dbReference>
<dbReference type="RefSeq" id="WP_271205047.1">
    <property type="nucleotide sequence ID" value="NZ_BSFK01000013.1"/>
</dbReference>
<evidence type="ECO:0000259" key="4">
    <source>
        <dbReference type="Pfam" id="PF03446"/>
    </source>
</evidence>
<dbReference type="Pfam" id="PF03446">
    <property type="entry name" value="NAD_binding_2"/>
    <property type="match status" value="1"/>
</dbReference>
<dbReference type="InterPro" id="IPR029154">
    <property type="entry name" value="HIBADH-like_NADP-bd"/>
</dbReference>
<protein>
    <submittedName>
        <fullName evidence="6">2-hydroxy-3-oxopropionate reductase</fullName>
    </submittedName>
</protein>
<feature type="active site" evidence="3">
    <location>
        <position position="170"/>
    </location>
</feature>
<evidence type="ECO:0000313" key="7">
    <source>
        <dbReference type="Proteomes" id="UP001143364"/>
    </source>
</evidence>
<dbReference type="InterPro" id="IPR036291">
    <property type="entry name" value="NAD(P)-bd_dom_sf"/>
</dbReference>
<gene>
    <name evidence="6" type="ORF">GCM10008171_24420</name>
</gene>
<dbReference type="Gene3D" id="1.10.1040.10">
    <property type="entry name" value="N-(1-d-carboxylethyl)-l-norvaline Dehydrogenase, domain 2"/>
    <property type="match status" value="1"/>
</dbReference>
<evidence type="ECO:0000313" key="6">
    <source>
        <dbReference type="EMBL" id="GLK77188.1"/>
    </source>
</evidence>
<dbReference type="GO" id="GO:0051287">
    <property type="term" value="F:NAD binding"/>
    <property type="evidence" value="ECO:0007669"/>
    <property type="project" value="InterPro"/>
</dbReference>
<reference evidence="6" key="1">
    <citation type="journal article" date="2014" name="Int. J. Syst. Evol. Microbiol.">
        <title>Complete genome sequence of Corynebacterium casei LMG S-19264T (=DSM 44701T), isolated from a smear-ripened cheese.</title>
        <authorList>
            <consortium name="US DOE Joint Genome Institute (JGI-PGF)"/>
            <person name="Walter F."/>
            <person name="Albersmeier A."/>
            <person name="Kalinowski J."/>
            <person name="Ruckert C."/>
        </authorList>
    </citation>
    <scope>NUCLEOTIDE SEQUENCE</scope>
    <source>
        <strain evidence="6">VKM B-2555</strain>
    </source>
</reference>
<dbReference type="GO" id="GO:0016491">
    <property type="term" value="F:oxidoreductase activity"/>
    <property type="evidence" value="ECO:0007669"/>
    <property type="project" value="UniProtKB-KW"/>
</dbReference>
<keyword evidence="7" id="KW-1185">Reference proteome</keyword>
<evidence type="ECO:0000256" key="2">
    <source>
        <dbReference type="ARBA" id="ARBA00023027"/>
    </source>
</evidence>
<dbReference type="PANTHER" id="PTHR43060:SF15">
    <property type="entry name" value="3-HYDROXYISOBUTYRATE DEHYDROGENASE-LIKE 1, MITOCHONDRIAL-RELATED"/>
    <property type="match status" value="1"/>
</dbReference>
<keyword evidence="2" id="KW-0520">NAD</keyword>
<keyword evidence="1" id="KW-0560">Oxidoreductase</keyword>
<dbReference type="GO" id="GO:0050661">
    <property type="term" value="F:NADP binding"/>
    <property type="evidence" value="ECO:0007669"/>
    <property type="project" value="InterPro"/>
</dbReference>
<dbReference type="PANTHER" id="PTHR43060">
    <property type="entry name" value="3-HYDROXYISOBUTYRATE DEHYDROGENASE-LIKE 1, MITOCHONDRIAL-RELATED"/>
    <property type="match status" value="1"/>
</dbReference>
<dbReference type="SUPFAM" id="SSF51735">
    <property type="entry name" value="NAD(P)-binding Rossmann-fold domains"/>
    <property type="match status" value="1"/>
</dbReference>
<dbReference type="Gene3D" id="3.40.50.720">
    <property type="entry name" value="NAD(P)-binding Rossmann-like Domain"/>
    <property type="match status" value="1"/>
</dbReference>
<dbReference type="Pfam" id="PF14833">
    <property type="entry name" value="NAD_binding_11"/>
    <property type="match status" value="1"/>
</dbReference>